<dbReference type="Proteomes" id="UP000278143">
    <property type="component" value="Unassembled WGS sequence"/>
</dbReference>
<dbReference type="PANTHER" id="PTHR28174">
    <property type="entry name" value="54S RIBOSOMAL PROTEIN L36, MITOCHONDRIAL"/>
    <property type="match status" value="1"/>
</dbReference>
<dbReference type="InterPro" id="IPR034704">
    <property type="entry name" value="Ribosomal_bL28/bL31-like_sf"/>
</dbReference>
<keyword evidence="5" id="KW-1185">Reference proteome</keyword>
<dbReference type="GO" id="GO:0003735">
    <property type="term" value="F:structural constituent of ribosome"/>
    <property type="evidence" value="ECO:0007669"/>
    <property type="project" value="InterPro"/>
</dbReference>
<sequence length="89" mass="10122">MGHNPELFTQTVVLSNGASFTRRTSSPRSVLRLTKDTRNHPLWNPTTQTELDDESGTLSKFTKRFGELDDLNDLSFFEMDTPDTTSNKQ</sequence>
<reference evidence="5" key="1">
    <citation type="journal article" date="2018" name="Nat. Microbiol.">
        <title>Leveraging single-cell genomics to expand the fungal tree of life.</title>
        <authorList>
            <person name="Ahrendt S.R."/>
            <person name="Quandt C.A."/>
            <person name="Ciobanu D."/>
            <person name="Clum A."/>
            <person name="Salamov A."/>
            <person name="Andreopoulos B."/>
            <person name="Cheng J.F."/>
            <person name="Woyke T."/>
            <person name="Pelin A."/>
            <person name="Henrissat B."/>
            <person name="Reynolds N.K."/>
            <person name="Benny G.L."/>
            <person name="Smith M.E."/>
            <person name="James T.Y."/>
            <person name="Grigoriev I.V."/>
        </authorList>
    </citation>
    <scope>NUCLEOTIDE SEQUENCE [LARGE SCALE GENOMIC DNA]</scope>
    <source>
        <strain evidence="5">Benny S71-1</strain>
    </source>
</reference>
<protein>
    <recommendedName>
        <fullName evidence="3">Ribosomal protein bL31m N-terminal domain-containing protein</fullName>
    </recommendedName>
</protein>
<keyword evidence="2" id="KW-0687">Ribonucleoprotein</keyword>
<gene>
    <name evidence="4" type="ORF">SYNPS1DRAFT_16460</name>
</gene>
<feature type="domain" description="Ribosomal protein bL31m N-terminal" evidence="3">
    <location>
        <begin position="8"/>
        <end position="46"/>
    </location>
</feature>
<dbReference type="GO" id="GO:0005762">
    <property type="term" value="C:mitochondrial large ribosomal subunit"/>
    <property type="evidence" value="ECO:0007669"/>
    <property type="project" value="InterPro"/>
</dbReference>
<dbReference type="OrthoDB" id="5587740at2759"/>
<evidence type="ECO:0000259" key="3">
    <source>
        <dbReference type="Pfam" id="PF21492"/>
    </source>
</evidence>
<dbReference type="PANTHER" id="PTHR28174:SF1">
    <property type="entry name" value="LARGE RIBOSOMAL SUBUNIT PROTEIN BL31M"/>
    <property type="match status" value="1"/>
</dbReference>
<dbReference type="GO" id="GO:0032543">
    <property type="term" value="P:mitochondrial translation"/>
    <property type="evidence" value="ECO:0007669"/>
    <property type="project" value="InterPro"/>
</dbReference>
<keyword evidence="1" id="KW-0689">Ribosomal protein</keyword>
<proteinExistence type="predicted"/>
<evidence type="ECO:0000313" key="5">
    <source>
        <dbReference type="Proteomes" id="UP000278143"/>
    </source>
</evidence>
<dbReference type="SUPFAM" id="SSF143800">
    <property type="entry name" value="L28p-like"/>
    <property type="match status" value="1"/>
</dbReference>
<name>A0A4P9YXQ7_9FUNG</name>
<dbReference type="Gene3D" id="6.20.130.10">
    <property type="match status" value="1"/>
</dbReference>
<organism evidence="4 5">
    <name type="scientific">Syncephalis pseudoplumigaleata</name>
    <dbReference type="NCBI Taxonomy" id="1712513"/>
    <lineage>
        <taxon>Eukaryota</taxon>
        <taxon>Fungi</taxon>
        <taxon>Fungi incertae sedis</taxon>
        <taxon>Zoopagomycota</taxon>
        <taxon>Zoopagomycotina</taxon>
        <taxon>Zoopagomycetes</taxon>
        <taxon>Zoopagales</taxon>
        <taxon>Piptocephalidaceae</taxon>
        <taxon>Syncephalis</taxon>
    </lineage>
</organism>
<dbReference type="InterPro" id="IPR034600">
    <property type="entry name" value="Ribosomal_bL31m"/>
</dbReference>
<accession>A0A4P9YXQ7</accession>
<dbReference type="Pfam" id="PF21492">
    <property type="entry name" value="bL31_N"/>
    <property type="match status" value="1"/>
</dbReference>
<evidence type="ECO:0000313" key="4">
    <source>
        <dbReference type="EMBL" id="RKP24913.1"/>
    </source>
</evidence>
<dbReference type="InterPro" id="IPR048874">
    <property type="entry name" value="Ribosomal_bL31m_N"/>
</dbReference>
<evidence type="ECO:0000256" key="2">
    <source>
        <dbReference type="ARBA" id="ARBA00023274"/>
    </source>
</evidence>
<dbReference type="AlphaFoldDB" id="A0A4P9YXQ7"/>
<evidence type="ECO:0000256" key="1">
    <source>
        <dbReference type="ARBA" id="ARBA00022980"/>
    </source>
</evidence>
<dbReference type="EMBL" id="KZ989976">
    <property type="protein sequence ID" value="RKP24913.1"/>
    <property type="molecule type" value="Genomic_DNA"/>
</dbReference>